<dbReference type="SUPFAM" id="SSF63411">
    <property type="entry name" value="LuxS/MPP-like metallohydrolase"/>
    <property type="match status" value="2"/>
</dbReference>
<sequence>MQNHKITILPSGIRIISETLPYVKSFSLGFWFNVGTRDENDKNNGISHFIEHMLFKGTTNRSASKIADEIESLGGYLNAFTSKEHTCYYGRGLSRHIEKTFEVLADMIQNPSFKNSEIKKEAGVIVDELNDIEDNPEELIFDKFESLLFEGNNLSRPIIGTEKNILAFKRHDLFNFINEHYTFDNLFIVASGAVQHENLVEYAEKYFTKDLGKDKRRRNEVRLNNTQDLHVFKEIQQSHFIIGKPTYGYNDKKRVKVSLLSHLLGEGSSSRLFQSIREKNGIAYQVNSFLNSFFDISTFGVYLSTSDKMINKAVDIIESEFKKLRTKKISKKELSKAKEYFKGSIYMSLESTTNRMIRLANSMIYFNKVKSLNDTILEIDSITTNDILEISNELLNENSMNKVVISSKNILLYSAA</sequence>
<organism evidence="4">
    <name type="scientific">hydrocarbon metagenome</name>
    <dbReference type="NCBI Taxonomy" id="938273"/>
    <lineage>
        <taxon>unclassified sequences</taxon>
        <taxon>metagenomes</taxon>
        <taxon>ecological metagenomes</taxon>
    </lineage>
</organism>
<dbReference type="PANTHER" id="PTHR11851">
    <property type="entry name" value="METALLOPROTEASE"/>
    <property type="match status" value="1"/>
</dbReference>
<gene>
    <name evidence="4" type="ORF">ASZ90_004453</name>
</gene>
<dbReference type="GO" id="GO:0004222">
    <property type="term" value="F:metalloendopeptidase activity"/>
    <property type="evidence" value="ECO:0007669"/>
    <property type="project" value="InterPro"/>
</dbReference>
<evidence type="ECO:0000256" key="1">
    <source>
        <dbReference type="ARBA" id="ARBA00007261"/>
    </source>
</evidence>
<dbReference type="FunFam" id="3.30.830.10:FF:000008">
    <property type="entry name" value="Mitochondrial-processing peptidase subunit beta"/>
    <property type="match status" value="1"/>
</dbReference>
<dbReference type="InterPro" id="IPR050361">
    <property type="entry name" value="MPP/UQCRC_Complex"/>
</dbReference>
<dbReference type="Pfam" id="PF05193">
    <property type="entry name" value="Peptidase_M16_C"/>
    <property type="match status" value="1"/>
</dbReference>
<dbReference type="Gene3D" id="3.30.830.10">
    <property type="entry name" value="Metalloenzyme, LuxS/M16 peptidase-like"/>
    <property type="match status" value="2"/>
</dbReference>
<proteinExistence type="inferred from homology"/>
<name>A0A0W8FZR0_9ZZZZ</name>
<dbReference type="EMBL" id="LNQE01000618">
    <property type="protein sequence ID" value="KUG25715.1"/>
    <property type="molecule type" value="Genomic_DNA"/>
</dbReference>
<dbReference type="InterPro" id="IPR001431">
    <property type="entry name" value="Pept_M16_Zn_BS"/>
</dbReference>
<accession>A0A0W8FZR0</accession>
<evidence type="ECO:0000313" key="4">
    <source>
        <dbReference type="EMBL" id="KUG25715.1"/>
    </source>
</evidence>
<protein>
    <submittedName>
        <fullName evidence="4">Peptidase, m16 family</fullName>
    </submittedName>
</protein>
<comment type="similarity">
    <text evidence="1">Belongs to the peptidase M16 family.</text>
</comment>
<dbReference type="PROSITE" id="PS00143">
    <property type="entry name" value="INSULINASE"/>
    <property type="match status" value="1"/>
</dbReference>
<evidence type="ECO:0000259" key="3">
    <source>
        <dbReference type="Pfam" id="PF05193"/>
    </source>
</evidence>
<dbReference type="PANTHER" id="PTHR11851:SF49">
    <property type="entry name" value="MITOCHONDRIAL-PROCESSING PEPTIDASE SUBUNIT ALPHA"/>
    <property type="match status" value="1"/>
</dbReference>
<dbReference type="InterPro" id="IPR011765">
    <property type="entry name" value="Pept_M16_N"/>
</dbReference>
<comment type="caution">
    <text evidence="4">The sequence shown here is derived from an EMBL/GenBank/DDBJ whole genome shotgun (WGS) entry which is preliminary data.</text>
</comment>
<dbReference type="InterPro" id="IPR011249">
    <property type="entry name" value="Metalloenz_LuxS/M16"/>
</dbReference>
<dbReference type="AlphaFoldDB" id="A0A0W8FZR0"/>
<dbReference type="Pfam" id="PF00675">
    <property type="entry name" value="Peptidase_M16"/>
    <property type="match status" value="1"/>
</dbReference>
<evidence type="ECO:0000259" key="2">
    <source>
        <dbReference type="Pfam" id="PF00675"/>
    </source>
</evidence>
<reference evidence="4" key="1">
    <citation type="journal article" date="2015" name="Proc. Natl. Acad. Sci. U.S.A.">
        <title>Networks of energetic and metabolic interactions define dynamics in microbial communities.</title>
        <authorList>
            <person name="Embree M."/>
            <person name="Liu J.K."/>
            <person name="Al-Bassam M.M."/>
            <person name="Zengler K."/>
        </authorList>
    </citation>
    <scope>NUCLEOTIDE SEQUENCE</scope>
</reference>
<dbReference type="GO" id="GO:0006508">
    <property type="term" value="P:proteolysis"/>
    <property type="evidence" value="ECO:0007669"/>
    <property type="project" value="InterPro"/>
</dbReference>
<feature type="domain" description="Peptidase M16 C-terminal" evidence="3">
    <location>
        <begin position="168"/>
        <end position="339"/>
    </location>
</feature>
<feature type="domain" description="Peptidase M16 N-terminal" evidence="2">
    <location>
        <begin position="14"/>
        <end position="161"/>
    </location>
</feature>
<dbReference type="InterPro" id="IPR007863">
    <property type="entry name" value="Peptidase_M16_C"/>
</dbReference>
<dbReference type="GO" id="GO:0046872">
    <property type="term" value="F:metal ion binding"/>
    <property type="evidence" value="ECO:0007669"/>
    <property type="project" value="InterPro"/>
</dbReference>